<dbReference type="SMART" id="SM00064">
    <property type="entry name" value="FYVE"/>
    <property type="match status" value="1"/>
</dbReference>
<dbReference type="GO" id="GO:0051017">
    <property type="term" value="P:actin filament bundle assembly"/>
    <property type="evidence" value="ECO:0007669"/>
    <property type="project" value="TreeGrafter"/>
</dbReference>
<evidence type="ECO:0000313" key="9">
    <source>
        <dbReference type="EMBL" id="OQR81834.1"/>
    </source>
</evidence>
<keyword evidence="4" id="KW-0862">Zinc</keyword>
<evidence type="ECO:0000256" key="7">
    <source>
        <dbReference type="SAM" id="Coils"/>
    </source>
</evidence>
<dbReference type="InterPro" id="IPR011011">
    <property type="entry name" value="Znf_FYVE_PHD"/>
</dbReference>
<dbReference type="InterPro" id="IPR017455">
    <property type="entry name" value="Znf_FYVE-rel"/>
</dbReference>
<dbReference type="SUPFAM" id="SSF57903">
    <property type="entry name" value="FYVE/PHD zinc finger"/>
    <property type="match status" value="1"/>
</dbReference>
<dbReference type="SMART" id="SM00248">
    <property type="entry name" value="ANK"/>
    <property type="match status" value="4"/>
</dbReference>
<dbReference type="Gene3D" id="1.25.40.20">
    <property type="entry name" value="Ankyrin repeat-containing domain"/>
    <property type="match status" value="3"/>
</dbReference>
<dbReference type="PANTHER" id="PTHR24153">
    <property type="entry name" value="ESPIN"/>
    <property type="match status" value="1"/>
</dbReference>
<keyword evidence="1" id="KW-0479">Metal-binding</keyword>
<dbReference type="EMBL" id="JNBS01004887">
    <property type="protein sequence ID" value="OQR81834.1"/>
    <property type="molecule type" value="Genomic_DNA"/>
</dbReference>
<feature type="domain" description="FYVE-type" evidence="8">
    <location>
        <begin position="517"/>
        <end position="576"/>
    </location>
</feature>
<dbReference type="InterPro" id="IPR052420">
    <property type="entry name" value="Espin/Espin-like"/>
</dbReference>
<keyword evidence="10" id="KW-1185">Reference proteome</keyword>
<accession>A0A1V9Y819</accession>
<dbReference type="SUPFAM" id="SSF48403">
    <property type="entry name" value="Ankyrin repeat"/>
    <property type="match status" value="1"/>
</dbReference>
<organism evidence="9 10">
    <name type="scientific">Thraustotheca clavata</name>
    <dbReference type="NCBI Taxonomy" id="74557"/>
    <lineage>
        <taxon>Eukaryota</taxon>
        <taxon>Sar</taxon>
        <taxon>Stramenopiles</taxon>
        <taxon>Oomycota</taxon>
        <taxon>Saprolegniomycetes</taxon>
        <taxon>Saprolegniales</taxon>
        <taxon>Achlyaceae</taxon>
        <taxon>Thraustotheca</taxon>
    </lineage>
</organism>
<name>A0A1V9Y819_9STRA</name>
<evidence type="ECO:0000259" key="8">
    <source>
        <dbReference type="PROSITE" id="PS50178"/>
    </source>
</evidence>
<protein>
    <recommendedName>
        <fullName evidence="8">FYVE-type domain-containing protein</fullName>
    </recommendedName>
</protein>
<dbReference type="InterPro" id="IPR000306">
    <property type="entry name" value="Znf_FYVE"/>
</dbReference>
<evidence type="ECO:0000256" key="3">
    <source>
        <dbReference type="ARBA" id="ARBA00022771"/>
    </source>
</evidence>
<dbReference type="OrthoDB" id="196927at2759"/>
<dbReference type="GO" id="GO:0008270">
    <property type="term" value="F:zinc ion binding"/>
    <property type="evidence" value="ECO:0007669"/>
    <property type="project" value="UniProtKB-KW"/>
</dbReference>
<feature type="coiled-coil region" evidence="7">
    <location>
        <begin position="618"/>
        <end position="662"/>
    </location>
</feature>
<dbReference type="AlphaFoldDB" id="A0A1V9Y819"/>
<gene>
    <name evidence="9" type="ORF">THRCLA_11364</name>
</gene>
<keyword evidence="2" id="KW-0677">Repeat</keyword>
<keyword evidence="7" id="KW-0175">Coiled coil</keyword>
<dbReference type="InterPro" id="IPR002110">
    <property type="entry name" value="Ankyrin_rpt"/>
</dbReference>
<evidence type="ECO:0000256" key="2">
    <source>
        <dbReference type="ARBA" id="ARBA00022737"/>
    </source>
</evidence>
<keyword evidence="3 6" id="KW-0863">Zinc-finger</keyword>
<dbReference type="Gene3D" id="3.30.40.10">
    <property type="entry name" value="Zinc/RING finger domain, C3HC4 (zinc finger)"/>
    <property type="match status" value="1"/>
</dbReference>
<comment type="caution">
    <text evidence="9">The sequence shown here is derived from an EMBL/GenBank/DDBJ whole genome shotgun (WGS) entry which is preliminary data.</text>
</comment>
<dbReference type="InterPro" id="IPR036770">
    <property type="entry name" value="Ankyrin_rpt-contain_sf"/>
</dbReference>
<sequence>MQSIIRLTKQCDWANLRKLLEKATAEHLDIVDEYGMNALHWAATEKNIPVGMLDLLIELHPDSAKVLSNSGYLPLHLAIMAGASMSRVQRLVDAYPQGVSVPTSSGLVAFALWQSANQLDTRTLKRGENMSSAQMALVYGKCTIADVLQTKPVPASPSGRLRKLRKLSLRRTRTSMEDDPVKEWDWDIVQQRIEESIAEPKLAKKLAQEHDERGRLLLHGASRAPIEIFDWLLQENPIAVKSKSHSGLLPLHMAVRQHASPRRLQRLIDAYPESICVESKNGDTPLDWADRVLLDPISMEILPNQAIRLAEASDWDGLGKLIASNPLAAQTCDSYGMLPLHWASTEANVPIDLLHTLLKAYPIGVKTTNKANLLPLHIAIRAHVSLNWIQGLLDAYPQSVWIETNMGLTPMGLSVQVGASEEILHALRLAQLNVHPEDVPERVNNRRSSNILVSPSKAKQKHSLDMYNTLNKPQSIKKLVGSPANMSPSNRIIDIPDDESSSSSEENNELVDYPTEWRLHNECSACHAPFSMFKHRHHCRSCGQSICQNHTAEKKIMTKGFHTPQRVCIECFKNSDALPESPVDKRPKALMRVLTQLASPRPSPVPSPVGSLSQASSSKALEAEVAALKLTVATLSKQVDNLQSVNMTLQQQILEQEELKAETMLLITQVMTRVSVLELQNTTSTSDFDI</sequence>
<evidence type="ECO:0000256" key="6">
    <source>
        <dbReference type="PROSITE-ProRule" id="PRU00091"/>
    </source>
</evidence>
<dbReference type="Pfam" id="PF01363">
    <property type="entry name" value="FYVE"/>
    <property type="match status" value="1"/>
</dbReference>
<proteinExistence type="predicted"/>
<evidence type="ECO:0000256" key="1">
    <source>
        <dbReference type="ARBA" id="ARBA00022723"/>
    </source>
</evidence>
<dbReference type="PROSITE" id="PS50178">
    <property type="entry name" value="ZF_FYVE"/>
    <property type="match status" value="1"/>
</dbReference>
<dbReference type="CDD" id="cd15760">
    <property type="entry name" value="FYVE_scVPS27p_like"/>
    <property type="match status" value="1"/>
</dbReference>
<reference evidence="9 10" key="1">
    <citation type="journal article" date="2014" name="Genome Biol. Evol.">
        <title>The secreted proteins of Achlya hypogyna and Thraustotheca clavata identify the ancestral oomycete secretome and reveal gene acquisitions by horizontal gene transfer.</title>
        <authorList>
            <person name="Misner I."/>
            <person name="Blouin N."/>
            <person name="Leonard G."/>
            <person name="Richards T.A."/>
            <person name="Lane C.E."/>
        </authorList>
    </citation>
    <scope>NUCLEOTIDE SEQUENCE [LARGE SCALE GENOMIC DNA]</scope>
    <source>
        <strain evidence="9 10">ATCC 34112</strain>
    </source>
</reference>
<keyword evidence="5" id="KW-0040">ANK repeat</keyword>
<dbReference type="Proteomes" id="UP000243217">
    <property type="component" value="Unassembled WGS sequence"/>
</dbReference>
<evidence type="ECO:0000256" key="5">
    <source>
        <dbReference type="ARBA" id="ARBA00023043"/>
    </source>
</evidence>
<dbReference type="GO" id="GO:0051015">
    <property type="term" value="F:actin filament binding"/>
    <property type="evidence" value="ECO:0007669"/>
    <property type="project" value="TreeGrafter"/>
</dbReference>
<evidence type="ECO:0000256" key="4">
    <source>
        <dbReference type="ARBA" id="ARBA00022833"/>
    </source>
</evidence>
<evidence type="ECO:0000313" key="10">
    <source>
        <dbReference type="Proteomes" id="UP000243217"/>
    </source>
</evidence>
<dbReference type="GO" id="GO:0005737">
    <property type="term" value="C:cytoplasm"/>
    <property type="evidence" value="ECO:0007669"/>
    <property type="project" value="TreeGrafter"/>
</dbReference>
<dbReference type="InterPro" id="IPR013083">
    <property type="entry name" value="Znf_RING/FYVE/PHD"/>
</dbReference>
<dbReference type="STRING" id="74557.A0A1V9Y819"/>
<dbReference type="PANTHER" id="PTHR24153:SF8">
    <property type="entry name" value="FORKED, ISOFORM F"/>
    <property type="match status" value="1"/>
</dbReference>